<reference evidence="1 2" key="1">
    <citation type="submission" date="2019-05" db="EMBL/GenBank/DDBJ databases">
        <title>Hymenobacter edaphi sp. nov., isolated from abandoned arsenic-contaminated farmland soil.</title>
        <authorList>
            <person name="Nie L."/>
        </authorList>
    </citation>
    <scope>NUCLEOTIDE SEQUENCE [LARGE SCALE GENOMIC DNA]</scope>
    <source>
        <strain evidence="1 2">1-3-3-8</strain>
    </source>
</reference>
<proteinExistence type="predicted"/>
<evidence type="ECO:0008006" key="3">
    <source>
        <dbReference type="Google" id="ProtNLM"/>
    </source>
</evidence>
<gene>
    <name evidence="1" type="ORF">FDY95_18040</name>
</gene>
<organism evidence="1 2">
    <name type="scientific">Hymenobacter jeollabukensis</name>
    <dbReference type="NCBI Taxonomy" id="2025313"/>
    <lineage>
        <taxon>Bacteria</taxon>
        <taxon>Pseudomonadati</taxon>
        <taxon>Bacteroidota</taxon>
        <taxon>Cytophagia</taxon>
        <taxon>Cytophagales</taxon>
        <taxon>Hymenobacteraceae</taxon>
        <taxon>Hymenobacter</taxon>
    </lineage>
</organism>
<name>A0A5R8WMY3_9BACT</name>
<dbReference type="EMBL" id="VAJM01000009">
    <property type="protein sequence ID" value="TLM90608.1"/>
    <property type="molecule type" value="Genomic_DNA"/>
</dbReference>
<accession>A0A5R8WMY3</accession>
<protein>
    <recommendedName>
        <fullName evidence="3">DUF1877 family protein</fullName>
    </recommendedName>
</protein>
<dbReference type="RefSeq" id="WP_138079879.1">
    <property type="nucleotide sequence ID" value="NZ_VAJM01000009.1"/>
</dbReference>
<evidence type="ECO:0000313" key="1">
    <source>
        <dbReference type="EMBL" id="TLM90608.1"/>
    </source>
</evidence>
<dbReference type="Proteomes" id="UP000305517">
    <property type="component" value="Unassembled WGS sequence"/>
</dbReference>
<sequence length="135" mass="15069">MKAESEQHYADLQRLGYAAQQANHAPDPNVRYYDWIVLVAQTAGSNAAWQLLVEESHVVGELEEQCLMECEARLLLPAQVRALTIAMRSASQPAELYPDQAEDTLAELQQLQNDFNRFLRATTDTGQALLLLTGP</sequence>
<evidence type="ECO:0000313" key="2">
    <source>
        <dbReference type="Proteomes" id="UP000305517"/>
    </source>
</evidence>
<comment type="caution">
    <text evidence="1">The sequence shown here is derived from an EMBL/GenBank/DDBJ whole genome shotgun (WGS) entry which is preliminary data.</text>
</comment>
<keyword evidence="2" id="KW-1185">Reference proteome</keyword>
<dbReference type="AlphaFoldDB" id="A0A5R8WMY3"/>